<keyword evidence="4" id="KW-0378">Hydrolase</keyword>
<evidence type="ECO:0000313" key="4">
    <source>
        <dbReference type="EMBL" id="AGK61666.1"/>
    </source>
</evidence>
<dbReference type="PANTHER" id="PTHR43421:SF1">
    <property type="entry name" value="METALLOPROTEASE PMBA"/>
    <property type="match status" value="1"/>
</dbReference>
<dbReference type="OrthoDB" id="84520at2157"/>
<dbReference type="GeneID" id="15393329"/>
<evidence type="ECO:0000313" key="5">
    <source>
        <dbReference type="Proteomes" id="UP000013307"/>
    </source>
</evidence>
<dbReference type="AlphaFoldDB" id="N0BM41"/>
<dbReference type="Pfam" id="PF19289">
    <property type="entry name" value="PmbA_TldD_3rd"/>
    <property type="match status" value="1"/>
</dbReference>
<dbReference type="Proteomes" id="UP000013307">
    <property type="component" value="Chromosome"/>
</dbReference>
<dbReference type="InterPro" id="IPR035068">
    <property type="entry name" value="TldD/PmbA_N"/>
</dbReference>
<dbReference type="GO" id="GO:0006508">
    <property type="term" value="P:proteolysis"/>
    <property type="evidence" value="ECO:0007669"/>
    <property type="project" value="UniProtKB-KW"/>
</dbReference>
<dbReference type="eggNOG" id="arCOG00322">
    <property type="taxonomic scope" value="Archaea"/>
</dbReference>
<dbReference type="STRING" id="387631.Asulf_01694"/>
<dbReference type="InterPro" id="IPR002510">
    <property type="entry name" value="Metalloprtase-TldD/E_N"/>
</dbReference>
<dbReference type="InterPro" id="IPR047657">
    <property type="entry name" value="PmbA"/>
</dbReference>
<accession>N0BM41</accession>
<dbReference type="InterPro" id="IPR036059">
    <property type="entry name" value="TldD/PmbA_sf"/>
</dbReference>
<proteinExistence type="predicted"/>
<dbReference type="GO" id="GO:0005829">
    <property type="term" value="C:cytosol"/>
    <property type="evidence" value="ECO:0007669"/>
    <property type="project" value="TreeGrafter"/>
</dbReference>
<evidence type="ECO:0000259" key="3">
    <source>
        <dbReference type="Pfam" id="PF19290"/>
    </source>
</evidence>
<dbReference type="Pfam" id="PF19290">
    <property type="entry name" value="PmbA_TldD_2nd"/>
    <property type="match status" value="1"/>
</dbReference>
<reference evidence="4 5" key="1">
    <citation type="journal article" date="2013" name="Genome Announc.">
        <title>Complete Genome Sequence of the Thermophilic and Facultatively Chemolithoautotrophic Sulfate Reducer Archaeoglobus sulfaticallidus Strain PM70-1T.</title>
        <authorList>
            <person name="Stokke R."/>
            <person name="Hocking W.P."/>
            <person name="Steinsbu B.O."/>
            <person name="Steen I.H."/>
        </authorList>
    </citation>
    <scope>NUCLEOTIDE SEQUENCE [LARGE SCALE GENOMIC DNA]</scope>
    <source>
        <strain evidence="4">PM70-1</strain>
    </source>
</reference>
<dbReference type="InterPro" id="IPR045569">
    <property type="entry name" value="Metalloprtase-TldD/E_C"/>
</dbReference>
<dbReference type="RefSeq" id="WP_015591264.1">
    <property type="nucleotide sequence ID" value="NC_021169.1"/>
</dbReference>
<sequence>MDEVDFRMNIEHAARYLDFNSDSWEIFHEIEYQKVLKIEKNRLSSLIDDVEEGIAVRVINDSKVGFAYTTDPDSIISACEMAVKISRVSEDRLSDFPEGGAAMVDGIFSEKVVETIKQPEWLYETGKRMTAIADEEKVNLTEGVIELSASKTRILNSTGTEVEKEETAVSVFVECVSESGSAYDVAYSRDLDLDVENVVRNSSLFSKQTDEKIDSGEYNVVFSPLAVHQLLNYALYPAFFADNVLKGRSMLKDKLGEKIFSDISIIDDGTADSLLMSSPFDDEGVESRRSYIIKDGVLEGFINDWKSSIELNGEPTGNGIRIERNSFPATSATNMILEIEEESEYDSAIYVHSLTGAHTSNPVSGDFSLQCSNLLFNGKPVKPVMISGNVYDLLKKAEYGGKEKIQVENTYTGWIEFSDVRIRS</sequence>
<protein>
    <submittedName>
        <fullName evidence="4">Putative Zn-dependent protease and their inactivated-like protein</fullName>
    </submittedName>
</protein>
<dbReference type="InterPro" id="IPR045570">
    <property type="entry name" value="Metalloprtase-TldD/E_cen_dom"/>
</dbReference>
<gene>
    <name evidence="4" type="ORF">Asulf_01694</name>
</gene>
<dbReference type="HOGENOM" id="CLU_026425_4_2_2"/>
<dbReference type="Pfam" id="PF01523">
    <property type="entry name" value="PmbA_TldD_1st"/>
    <property type="match status" value="1"/>
</dbReference>
<dbReference type="EMBL" id="CP005290">
    <property type="protein sequence ID" value="AGK61666.1"/>
    <property type="molecule type" value="Genomic_DNA"/>
</dbReference>
<name>N0BM41_9EURY</name>
<evidence type="ECO:0000259" key="2">
    <source>
        <dbReference type="Pfam" id="PF19289"/>
    </source>
</evidence>
<feature type="domain" description="Metalloprotease TldD/E central" evidence="3">
    <location>
        <begin position="124"/>
        <end position="200"/>
    </location>
</feature>
<feature type="domain" description="Metalloprotease TldD/E N-terminal" evidence="1">
    <location>
        <begin position="24"/>
        <end position="85"/>
    </location>
</feature>
<keyword evidence="5" id="KW-1185">Reference proteome</keyword>
<dbReference type="SUPFAM" id="SSF111283">
    <property type="entry name" value="Putative modulator of DNA gyrase, PmbA/TldD"/>
    <property type="match status" value="1"/>
</dbReference>
<keyword evidence="4" id="KW-0645">Protease</keyword>
<evidence type="ECO:0000259" key="1">
    <source>
        <dbReference type="Pfam" id="PF01523"/>
    </source>
</evidence>
<dbReference type="KEGG" id="ast:Asulf_01694"/>
<feature type="domain" description="Metalloprotease TldD/E C-terminal" evidence="2">
    <location>
        <begin position="215"/>
        <end position="422"/>
    </location>
</feature>
<dbReference type="Gene3D" id="3.30.2290.10">
    <property type="entry name" value="PmbA/TldD superfamily"/>
    <property type="match status" value="1"/>
</dbReference>
<organism evidence="4 5">
    <name type="scientific">Archaeoglobus sulfaticallidus PM70-1</name>
    <dbReference type="NCBI Taxonomy" id="387631"/>
    <lineage>
        <taxon>Archaea</taxon>
        <taxon>Methanobacteriati</taxon>
        <taxon>Methanobacteriota</taxon>
        <taxon>Archaeoglobi</taxon>
        <taxon>Archaeoglobales</taxon>
        <taxon>Archaeoglobaceae</taxon>
        <taxon>Archaeoglobus</taxon>
    </lineage>
</organism>
<dbReference type="GO" id="GO:0008237">
    <property type="term" value="F:metallopeptidase activity"/>
    <property type="evidence" value="ECO:0007669"/>
    <property type="project" value="InterPro"/>
</dbReference>
<dbReference type="PANTHER" id="PTHR43421">
    <property type="entry name" value="METALLOPROTEASE PMBA"/>
    <property type="match status" value="1"/>
</dbReference>